<accession>A0ABV7V1B1</accession>
<dbReference type="Pfam" id="PF02625">
    <property type="entry name" value="XdhC_CoxI"/>
    <property type="match status" value="1"/>
</dbReference>
<dbReference type="Gene3D" id="3.40.50.720">
    <property type="entry name" value="NAD(P)-binding Rossmann-like Domain"/>
    <property type="match status" value="1"/>
</dbReference>
<name>A0ABV7V1B1_9SPHN</name>
<comment type="caution">
    <text evidence="3">The sequence shown here is derived from an EMBL/GenBank/DDBJ whole genome shotgun (WGS) entry which is preliminary data.</text>
</comment>
<gene>
    <name evidence="3" type="primary">xdhC</name>
    <name evidence="3" type="ORF">ACFOOT_06955</name>
</gene>
<dbReference type="InterPro" id="IPR052698">
    <property type="entry name" value="MoCofactor_Util/Proc"/>
</dbReference>
<dbReference type="RefSeq" id="WP_191322437.1">
    <property type="nucleotide sequence ID" value="NZ_BMZP01000001.1"/>
</dbReference>
<evidence type="ECO:0000259" key="2">
    <source>
        <dbReference type="Pfam" id="PF13478"/>
    </source>
</evidence>
<dbReference type="InterPro" id="IPR027051">
    <property type="entry name" value="XdhC_Rossmann_dom"/>
</dbReference>
<dbReference type="Pfam" id="PF13478">
    <property type="entry name" value="XdhC_C"/>
    <property type="match status" value="1"/>
</dbReference>
<feature type="domain" description="XdhC Rossmann" evidence="2">
    <location>
        <begin position="165"/>
        <end position="304"/>
    </location>
</feature>
<dbReference type="InterPro" id="IPR003777">
    <property type="entry name" value="XdhC_CoxI"/>
</dbReference>
<evidence type="ECO:0000313" key="4">
    <source>
        <dbReference type="Proteomes" id="UP001595683"/>
    </source>
</evidence>
<dbReference type="PANTHER" id="PTHR30388:SF6">
    <property type="entry name" value="XANTHINE DEHYDROGENASE SUBUNIT A-RELATED"/>
    <property type="match status" value="1"/>
</dbReference>
<dbReference type="PANTHER" id="PTHR30388">
    <property type="entry name" value="ALDEHYDE OXIDOREDUCTASE MOLYBDENUM COFACTOR ASSEMBLY PROTEIN"/>
    <property type="match status" value="1"/>
</dbReference>
<dbReference type="InterPro" id="IPR014308">
    <property type="entry name" value="Xanthine_DH_XdhC"/>
</dbReference>
<proteinExistence type="predicted"/>
<dbReference type="NCBIfam" id="TIGR02964">
    <property type="entry name" value="xanthine_xdhC"/>
    <property type="match status" value="1"/>
</dbReference>
<sequence length="322" mass="34409">MMWWDVARGWAQEEPLAMLSVLACEGSAPRGPGTRMLVSAARTWGTIGGGALEFQAVEQARRVLDLPPGTWRIQDYPLGPLLGQCCGGRVRLLVEHLDAQSLAPLQGLSERGGADGALLVSHFGATRIDRHWIAQGQPTPLSARGEKPEAGTRVIEPVGQWRRPVYLFGAGHVGQAIARHLPGLPLRLCWFDTRPMFASLDGVTVVPEEDIVTCVAQAPDEAAIVILTHDHALDYRLTRAALQRPGAGFIGLIGSATKRARFVSRLAADGLDGAAPGRLTCPIGVDGITGKEPDVIAIAVLAQLLRLPQHVTEKPEKVSVLG</sequence>
<evidence type="ECO:0000313" key="3">
    <source>
        <dbReference type="EMBL" id="MFC3671156.1"/>
    </source>
</evidence>
<evidence type="ECO:0000259" key="1">
    <source>
        <dbReference type="Pfam" id="PF02625"/>
    </source>
</evidence>
<dbReference type="Proteomes" id="UP001595683">
    <property type="component" value="Unassembled WGS sequence"/>
</dbReference>
<reference evidence="4" key="1">
    <citation type="journal article" date="2019" name="Int. J. Syst. Evol. Microbiol.">
        <title>The Global Catalogue of Microorganisms (GCM) 10K type strain sequencing project: providing services to taxonomists for standard genome sequencing and annotation.</title>
        <authorList>
            <consortium name="The Broad Institute Genomics Platform"/>
            <consortium name="The Broad Institute Genome Sequencing Center for Infectious Disease"/>
            <person name="Wu L."/>
            <person name="Ma J."/>
        </authorList>
    </citation>
    <scope>NUCLEOTIDE SEQUENCE [LARGE SCALE GENOMIC DNA]</scope>
    <source>
        <strain evidence="4">KCTC 42224</strain>
    </source>
</reference>
<keyword evidence="4" id="KW-1185">Reference proteome</keyword>
<protein>
    <submittedName>
        <fullName evidence="3">Xanthine dehydrogenase accessory protein XdhC</fullName>
    </submittedName>
</protein>
<feature type="domain" description="XdhC- CoxI" evidence="1">
    <location>
        <begin position="10"/>
        <end position="65"/>
    </location>
</feature>
<organism evidence="3 4">
    <name type="scientific">Novosphingobium pokkalii</name>
    <dbReference type="NCBI Taxonomy" id="1770194"/>
    <lineage>
        <taxon>Bacteria</taxon>
        <taxon>Pseudomonadati</taxon>
        <taxon>Pseudomonadota</taxon>
        <taxon>Alphaproteobacteria</taxon>
        <taxon>Sphingomonadales</taxon>
        <taxon>Sphingomonadaceae</taxon>
        <taxon>Novosphingobium</taxon>
    </lineage>
</organism>
<dbReference type="EMBL" id="JBHRYE010000011">
    <property type="protein sequence ID" value="MFC3671156.1"/>
    <property type="molecule type" value="Genomic_DNA"/>
</dbReference>